<dbReference type="InterPro" id="IPR044971">
    <property type="entry name" value="SEP2"/>
</dbReference>
<keyword evidence="1" id="KW-1133">Transmembrane helix</keyword>
<protein>
    <recommendedName>
        <fullName evidence="4">Stress enhanced protein 2</fullName>
    </recommendedName>
</protein>
<evidence type="ECO:0000256" key="1">
    <source>
        <dbReference type="SAM" id="Phobius"/>
    </source>
</evidence>
<dbReference type="Proteomes" id="UP000836841">
    <property type="component" value="Chromosome 4"/>
</dbReference>
<dbReference type="AlphaFoldDB" id="A0AAU9SG67"/>
<proteinExistence type="predicted"/>
<evidence type="ECO:0008006" key="4">
    <source>
        <dbReference type="Google" id="ProtNLM"/>
    </source>
</evidence>
<evidence type="ECO:0000313" key="3">
    <source>
        <dbReference type="Proteomes" id="UP000836841"/>
    </source>
</evidence>
<keyword evidence="1" id="KW-0812">Transmembrane</keyword>
<name>A0AAU9SG67_THLAR</name>
<evidence type="ECO:0000313" key="2">
    <source>
        <dbReference type="EMBL" id="CAH2061558.1"/>
    </source>
</evidence>
<feature type="transmembrane region" description="Helical" evidence="1">
    <location>
        <begin position="185"/>
        <end position="203"/>
    </location>
</feature>
<keyword evidence="1" id="KW-0472">Membrane</keyword>
<dbReference type="PANTHER" id="PTHR36490:SF1">
    <property type="entry name" value="STRESS ENHANCED PROTEIN 2, CHLOROPLASTIC"/>
    <property type="match status" value="1"/>
</dbReference>
<dbReference type="PANTHER" id="PTHR36490">
    <property type="entry name" value="STRESS ENHANCED PROTEIN 2, CHLOROPLASTIC"/>
    <property type="match status" value="1"/>
</dbReference>
<organism evidence="2 3">
    <name type="scientific">Thlaspi arvense</name>
    <name type="common">Field penny-cress</name>
    <dbReference type="NCBI Taxonomy" id="13288"/>
    <lineage>
        <taxon>Eukaryota</taxon>
        <taxon>Viridiplantae</taxon>
        <taxon>Streptophyta</taxon>
        <taxon>Embryophyta</taxon>
        <taxon>Tracheophyta</taxon>
        <taxon>Spermatophyta</taxon>
        <taxon>Magnoliopsida</taxon>
        <taxon>eudicotyledons</taxon>
        <taxon>Gunneridae</taxon>
        <taxon>Pentapetalae</taxon>
        <taxon>rosids</taxon>
        <taxon>malvids</taxon>
        <taxon>Brassicales</taxon>
        <taxon>Brassicaceae</taxon>
        <taxon>Thlaspideae</taxon>
        <taxon>Thlaspi</taxon>
    </lineage>
</organism>
<dbReference type="EMBL" id="OU466860">
    <property type="protein sequence ID" value="CAH2061558.1"/>
    <property type="molecule type" value="Genomic_DNA"/>
</dbReference>
<gene>
    <name evidence="2" type="ORF">TAV2_LOCUS14758</name>
</gene>
<sequence>MGTVSNRTKSETTIVGRTESASLRYEWIKAKRHIPPDHRKMAMATRAIRCQLLSPRLVVPRCESSEPIKQIQIQQRPRGGDMAENGKIVLQPRLCTLRSYGSEPGAMVVARKDGGDVGGGAEAELATPFFETLTDYIESSKKSQDFETISGRLAMIVFAATVAEEVVTGNSLFKKLDVEGLSEAIGAGLGAMGCAAVFAWLTISRNRVGRIFTVSCNSFIDSLVDQIVDGLFYDTEPSDWSDEV</sequence>
<keyword evidence="3" id="KW-1185">Reference proteome</keyword>
<dbReference type="GO" id="GO:0071486">
    <property type="term" value="P:cellular response to high light intensity"/>
    <property type="evidence" value="ECO:0007669"/>
    <property type="project" value="InterPro"/>
</dbReference>
<accession>A0AAU9SG67</accession>
<reference evidence="2 3" key="1">
    <citation type="submission" date="2022-03" db="EMBL/GenBank/DDBJ databases">
        <authorList>
            <person name="Nunn A."/>
            <person name="Chopra R."/>
            <person name="Nunn A."/>
            <person name="Contreras Garrido A."/>
        </authorList>
    </citation>
    <scope>NUCLEOTIDE SEQUENCE [LARGE SCALE GENOMIC DNA]</scope>
</reference>